<protein>
    <submittedName>
        <fullName evidence="1">Uncharacterized protein</fullName>
    </submittedName>
</protein>
<dbReference type="AlphaFoldDB" id="A0A0Q3X9P6"/>
<gene>
    <name evidence="1" type="ORF">AAES_15294</name>
</gene>
<dbReference type="Proteomes" id="UP000051836">
    <property type="component" value="Unassembled WGS sequence"/>
</dbReference>
<sequence length="92" mass="10839">MWSLEKNFCQLVNGVFGEELLLTRMWSLESFCRLENVVFEEELLSTGECGLRRTSSVYWRVWSLDNFCRLKNVVFGELLLIGEYGLYRTSID</sequence>
<comment type="caution">
    <text evidence="1">The sequence shown here is derived from an EMBL/GenBank/DDBJ whole genome shotgun (WGS) entry which is preliminary data.</text>
</comment>
<name>A0A0Q3X9P6_AMAAE</name>
<organism evidence="1 2">
    <name type="scientific">Amazona aestiva</name>
    <name type="common">Blue-fronted Amazon parrot</name>
    <dbReference type="NCBI Taxonomy" id="12930"/>
    <lineage>
        <taxon>Eukaryota</taxon>
        <taxon>Metazoa</taxon>
        <taxon>Chordata</taxon>
        <taxon>Craniata</taxon>
        <taxon>Vertebrata</taxon>
        <taxon>Euteleostomi</taxon>
        <taxon>Archelosauria</taxon>
        <taxon>Archosauria</taxon>
        <taxon>Dinosauria</taxon>
        <taxon>Saurischia</taxon>
        <taxon>Theropoda</taxon>
        <taxon>Coelurosauria</taxon>
        <taxon>Aves</taxon>
        <taxon>Neognathae</taxon>
        <taxon>Neoaves</taxon>
        <taxon>Telluraves</taxon>
        <taxon>Australaves</taxon>
        <taxon>Psittaciformes</taxon>
        <taxon>Psittacidae</taxon>
        <taxon>Amazona</taxon>
    </lineage>
</organism>
<evidence type="ECO:0000313" key="2">
    <source>
        <dbReference type="Proteomes" id="UP000051836"/>
    </source>
</evidence>
<proteinExistence type="predicted"/>
<dbReference type="EMBL" id="LMAW01000228">
    <property type="protein sequence ID" value="KQL59956.1"/>
    <property type="molecule type" value="Genomic_DNA"/>
</dbReference>
<reference evidence="1 2" key="1">
    <citation type="submission" date="2015-10" db="EMBL/GenBank/DDBJ databases">
        <authorList>
            <person name="Gilbert D.G."/>
        </authorList>
    </citation>
    <scope>NUCLEOTIDE SEQUENCE [LARGE SCALE GENOMIC DNA]</scope>
    <source>
        <strain evidence="1">FVVF132</strain>
    </source>
</reference>
<accession>A0A0Q3X9P6</accession>
<evidence type="ECO:0000313" key="1">
    <source>
        <dbReference type="EMBL" id="KQL59956.1"/>
    </source>
</evidence>
<keyword evidence="2" id="KW-1185">Reference proteome</keyword>